<feature type="region of interest" description="Disordered" evidence="6">
    <location>
        <begin position="753"/>
        <end position="825"/>
    </location>
</feature>
<keyword evidence="4" id="KW-0371">Homeobox</keyword>
<feature type="region of interest" description="Disordered" evidence="6">
    <location>
        <begin position="464"/>
        <end position="484"/>
    </location>
</feature>
<evidence type="ECO:0000256" key="5">
    <source>
        <dbReference type="ARBA" id="ARBA00023242"/>
    </source>
</evidence>
<comment type="subcellular location">
    <subcellularLocation>
        <location evidence="1">Nucleus</location>
    </subcellularLocation>
</comment>
<name>A0A1B6F6R7_9HEMI</name>
<dbReference type="EMBL" id="GECZ01026381">
    <property type="protein sequence ID" value="JAS43388.1"/>
    <property type="molecule type" value="Transcribed_RNA"/>
</dbReference>
<feature type="region of interest" description="Disordered" evidence="6">
    <location>
        <begin position="885"/>
        <end position="987"/>
    </location>
</feature>
<dbReference type="GO" id="GO:0003677">
    <property type="term" value="F:DNA binding"/>
    <property type="evidence" value="ECO:0007669"/>
    <property type="project" value="UniProtKB-KW"/>
</dbReference>
<dbReference type="GO" id="GO:0005634">
    <property type="term" value="C:nucleus"/>
    <property type="evidence" value="ECO:0007669"/>
    <property type="project" value="UniProtKB-SubCell"/>
</dbReference>
<dbReference type="GO" id="GO:0003700">
    <property type="term" value="F:DNA-binding transcription factor activity"/>
    <property type="evidence" value="ECO:0007669"/>
    <property type="project" value="InterPro"/>
</dbReference>
<keyword evidence="2" id="KW-0217">Developmental protein</keyword>
<feature type="compositionally biased region" description="Basic residues" evidence="6">
    <location>
        <begin position="977"/>
        <end position="987"/>
    </location>
</feature>
<accession>A0A1B6F6R7</accession>
<evidence type="ECO:0000313" key="8">
    <source>
        <dbReference type="EMBL" id="JAS45938.1"/>
    </source>
</evidence>
<gene>
    <name evidence="7" type="ORF">g.21161</name>
    <name evidence="8" type="ORF">g.21162</name>
</gene>
<protein>
    <submittedName>
        <fullName evidence="8">Uncharacterized protein</fullName>
    </submittedName>
</protein>
<keyword evidence="5" id="KW-0539">Nucleus</keyword>
<evidence type="ECO:0000256" key="6">
    <source>
        <dbReference type="SAM" id="MobiDB-lite"/>
    </source>
</evidence>
<evidence type="ECO:0000256" key="4">
    <source>
        <dbReference type="ARBA" id="ARBA00023155"/>
    </source>
</evidence>
<feature type="region of interest" description="Disordered" evidence="6">
    <location>
        <begin position="689"/>
        <end position="713"/>
    </location>
</feature>
<evidence type="ECO:0000313" key="7">
    <source>
        <dbReference type="EMBL" id="JAS43388.1"/>
    </source>
</evidence>
<reference evidence="8" key="1">
    <citation type="submission" date="2015-11" db="EMBL/GenBank/DDBJ databases">
        <title>De novo transcriptome assembly of four potential Pierce s Disease insect vectors from Arizona vineyards.</title>
        <authorList>
            <person name="Tassone E.E."/>
        </authorList>
    </citation>
    <scope>NUCLEOTIDE SEQUENCE</scope>
</reference>
<sequence>MDDYPVYNQQDMCDLNDEKTSITGGKSVSEIVQLLRTKAKLKISKGLEDSEDVDDQPSKSNQVFPWMTKFTALCKEVILEPNIKKLDELITQFLKYIGEDIKQCYNKPKRAYKLRTRMNVFMVFFHMMYWEIKKPLEHTSYLDKMSDLLAHYIDVEMKSSRRGREHPKKISERICTSLYLFLDKSPDHILDTVLKAKFFVKKYSDICVPVMARLLNDNPGQVYETTYVRYLLSFKLWKKLAGKEHYVNINKEAVAKLKPPPDFAEKLKSGLFSNVLPYVSKSEKDRITLFFMQSPFNVKKKAQLFLKDGRKVQPTGDLEKAFLFEEDFNLNNLFVDDSQDDENNPDLMNEIWGSIMESDPESVCMDDLFMENLNEDEKIIIDLEKTKSKEKIKKVSKEKTNGVLKGPTKKRKSVKFSSCISVKNVLNKESSELIRTEKPKSLIPVTSKEDSSFSTLLKLEESLKKEDKSSLSSSPCSDPQKHLKPCATVEPEQCKEVEPDSQSKSKNLIHVKSPQKISFNSLETVNRAKDDQLKSNSENSVRSLNLNTDYNISSGASTEVGGFPSEVADSSGICEDVKVENSEEIYVYTDQLYKAIKEGEVPMGVAEEVVIGSEMTQDDNNMYGPKILIMNENGQGKLEHHDIMNVISLSKDPTIFGSEPVIINSSACGKSQDKQEVQTEIVSLLENQNSVNGTNQPKGNCTKEQSSVSPENHQFLSSIVASSESSDNYVSFDRRHDSYIYNDIFLTRLFSEVNGDDGSDDDNRCNNRSRYAGGGKIPAFREQSEESKSDGGEEFESPSPASRSDSQRSTVEASPDINNTQPTHSDIISQDYDQADKSPLVLTQPTMVSEQKSSSPPLREVSVSLPYISGLENLNDYVTNKEKIFPQAKQSTSRQSSSHHKRKRAEKVVEEQEPSESDDDVPLFCLEEQAEEIEKKSSKEKSRRTYNKTRSTSSSRSKSKSSQQTPPTVDKPPSQAVKRKRRSRRKR</sequence>
<keyword evidence="3" id="KW-0238">DNA-binding</keyword>
<feature type="compositionally biased region" description="Basic and acidic residues" evidence="6">
    <location>
        <begin position="782"/>
        <end position="791"/>
    </location>
</feature>
<feature type="compositionally biased region" description="Acidic residues" evidence="6">
    <location>
        <begin position="911"/>
        <end position="921"/>
    </location>
</feature>
<dbReference type="AlphaFoldDB" id="A0A1B6F6R7"/>
<evidence type="ECO:0000256" key="1">
    <source>
        <dbReference type="ARBA" id="ARBA00004123"/>
    </source>
</evidence>
<dbReference type="PROSITE" id="PS00032">
    <property type="entry name" value="ANTENNAPEDIA"/>
    <property type="match status" value="1"/>
</dbReference>
<proteinExistence type="predicted"/>
<evidence type="ECO:0000256" key="2">
    <source>
        <dbReference type="ARBA" id="ARBA00022473"/>
    </source>
</evidence>
<evidence type="ECO:0000256" key="3">
    <source>
        <dbReference type="ARBA" id="ARBA00023125"/>
    </source>
</evidence>
<organism evidence="8">
    <name type="scientific">Cuerna arida</name>
    <dbReference type="NCBI Taxonomy" id="1464854"/>
    <lineage>
        <taxon>Eukaryota</taxon>
        <taxon>Metazoa</taxon>
        <taxon>Ecdysozoa</taxon>
        <taxon>Arthropoda</taxon>
        <taxon>Hexapoda</taxon>
        <taxon>Insecta</taxon>
        <taxon>Pterygota</taxon>
        <taxon>Neoptera</taxon>
        <taxon>Paraneoptera</taxon>
        <taxon>Hemiptera</taxon>
        <taxon>Auchenorrhyncha</taxon>
        <taxon>Membracoidea</taxon>
        <taxon>Cicadellidae</taxon>
        <taxon>Cicadellinae</taxon>
        <taxon>Proconiini</taxon>
        <taxon>Cuerna</taxon>
    </lineage>
</organism>
<dbReference type="InterPro" id="IPR001827">
    <property type="entry name" value="Homeobox_Antennapedia_CS"/>
</dbReference>
<feature type="compositionally biased region" description="Low complexity" evidence="6">
    <location>
        <begin position="887"/>
        <end position="896"/>
    </location>
</feature>
<feature type="compositionally biased region" description="Polar residues" evidence="6">
    <location>
        <begin position="799"/>
        <end position="825"/>
    </location>
</feature>
<feature type="compositionally biased region" description="Low complexity" evidence="6">
    <location>
        <begin position="948"/>
        <end position="962"/>
    </location>
</feature>
<dbReference type="EMBL" id="GECZ01023831">
    <property type="protein sequence ID" value="JAS45938.1"/>
    <property type="molecule type" value="Transcribed_RNA"/>
</dbReference>